<dbReference type="SUPFAM" id="SSF53955">
    <property type="entry name" value="Lysozyme-like"/>
    <property type="match status" value="1"/>
</dbReference>
<organism evidence="4 5">
    <name type="scientific">Roseisalinus antarcticus</name>
    <dbReference type="NCBI Taxonomy" id="254357"/>
    <lineage>
        <taxon>Bacteria</taxon>
        <taxon>Pseudomonadati</taxon>
        <taxon>Pseudomonadota</taxon>
        <taxon>Alphaproteobacteria</taxon>
        <taxon>Rhodobacterales</taxon>
        <taxon>Roseobacteraceae</taxon>
        <taxon>Roseisalinus</taxon>
    </lineage>
</organism>
<dbReference type="Pfam" id="PF01464">
    <property type="entry name" value="SLT"/>
    <property type="match status" value="1"/>
</dbReference>
<evidence type="ECO:0000256" key="2">
    <source>
        <dbReference type="SAM" id="SignalP"/>
    </source>
</evidence>
<dbReference type="InterPro" id="IPR023346">
    <property type="entry name" value="Lysozyme-like_dom_sf"/>
</dbReference>
<reference evidence="4 5" key="1">
    <citation type="submission" date="2017-03" db="EMBL/GenBank/DDBJ databases">
        <authorList>
            <person name="Afonso C.L."/>
            <person name="Miller P.J."/>
            <person name="Scott M.A."/>
            <person name="Spackman E."/>
            <person name="Goraichik I."/>
            <person name="Dimitrov K.M."/>
            <person name="Suarez D.L."/>
            <person name="Swayne D.E."/>
        </authorList>
    </citation>
    <scope>NUCLEOTIDE SEQUENCE [LARGE SCALE GENOMIC DNA]</scope>
    <source>
        <strain evidence="4 5">CECT 7023</strain>
    </source>
</reference>
<protein>
    <submittedName>
        <fullName evidence="4">Transglycosylase SLT domain protein</fullName>
    </submittedName>
</protein>
<gene>
    <name evidence="4" type="ORF">ROA7023_01563</name>
</gene>
<evidence type="ECO:0000313" key="4">
    <source>
        <dbReference type="EMBL" id="SLN40255.1"/>
    </source>
</evidence>
<proteinExistence type="inferred from homology"/>
<sequence>MSALRSLILGGTLLCLAFTAAAESGPEATAEPVTVELRPLSRSDALAAEAAARREHLSSVRPVARPAHMLRYPVRVIEGPPPVRPPARIDWVPPARWDFHSDGERWTRAAMSAIRSHGGGLEDIVPRDIATWCPAYRQNSALQRRAFWVGMMSALAKHESTWRPGAVGGNGRWFGLLQIFPDTARRYGCRARTGAALTDPEDNLSCAVRIMGVTVRRDNAIALRDGRWRGVAADWGPMTNRRKIAEMAAWTREQSYCQPNLAVMASLRPQMRPVVETVSTMGE</sequence>
<dbReference type="EMBL" id="FWFZ01000006">
    <property type="protein sequence ID" value="SLN40255.1"/>
    <property type="molecule type" value="Genomic_DNA"/>
</dbReference>
<feature type="signal peptide" evidence="2">
    <location>
        <begin position="1"/>
        <end position="22"/>
    </location>
</feature>
<dbReference type="AlphaFoldDB" id="A0A1Y5SGE1"/>
<evidence type="ECO:0000256" key="1">
    <source>
        <dbReference type="ARBA" id="ARBA00009387"/>
    </source>
</evidence>
<name>A0A1Y5SGE1_9RHOB</name>
<dbReference type="Gene3D" id="1.10.530.10">
    <property type="match status" value="1"/>
</dbReference>
<feature type="chain" id="PRO_5012373475" evidence="2">
    <location>
        <begin position="23"/>
        <end position="283"/>
    </location>
</feature>
<dbReference type="OrthoDB" id="5763339at2"/>
<dbReference type="InterPro" id="IPR008258">
    <property type="entry name" value="Transglycosylase_SLT_dom_1"/>
</dbReference>
<evidence type="ECO:0000259" key="3">
    <source>
        <dbReference type="Pfam" id="PF01464"/>
    </source>
</evidence>
<keyword evidence="5" id="KW-1185">Reference proteome</keyword>
<keyword evidence="2" id="KW-0732">Signal</keyword>
<evidence type="ECO:0000313" key="5">
    <source>
        <dbReference type="Proteomes" id="UP000193900"/>
    </source>
</evidence>
<comment type="similarity">
    <text evidence="1">Belongs to the virb1 family.</text>
</comment>
<feature type="domain" description="Transglycosylase SLT" evidence="3">
    <location>
        <begin position="140"/>
        <end position="217"/>
    </location>
</feature>
<accession>A0A1Y5SGE1</accession>
<dbReference type="Proteomes" id="UP000193900">
    <property type="component" value="Unassembled WGS sequence"/>
</dbReference>
<dbReference type="CDD" id="cd00254">
    <property type="entry name" value="LT-like"/>
    <property type="match status" value="1"/>
</dbReference>